<feature type="compositionally biased region" description="Basic and acidic residues" evidence="8">
    <location>
        <begin position="180"/>
        <end position="194"/>
    </location>
</feature>
<dbReference type="OrthoDB" id="249612at2759"/>
<dbReference type="PANTHER" id="PTHR12942:SF2">
    <property type="entry name" value="PRE-MRNA-SPLICING FACTOR SLU7"/>
    <property type="match status" value="1"/>
</dbReference>
<evidence type="ECO:0000256" key="5">
    <source>
        <dbReference type="ARBA" id="ARBA00023187"/>
    </source>
</evidence>
<accession>F2UME0</accession>
<feature type="region of interest" description="Disordered" evidence="8">
    <location>
        <begin position="459"/>
        <end position="615"/>
    </location>
</feature>
<evidence type="ECO:0000256" key="1">
    <source>
        <dbReference type="ARBA" id="ARBA00004123"/>
    </source>
</evidence>
<feature type="region of interest" description="Disordered" evidence="8">
    <location>
        <begin position="180"/>
        <end position="237"/>
    </location>
</feature>
<dbReference type="Pfam" id="PF11708">
    <property type="entry name" value="Slu7"/>
    <property type="match status" value="1"/>
</dbReference>
<feature type="compositionally biased region" description="Acidic residues" evidence="8">
    <location>
        <begin position="206"/>
        <end position="220"/>
    </location>
</feature>
<evidence type="ECO:0000256" key="7">
    <source>
        <dbReference type="RuleBase" id="RU367071"/>
    </source>
</evidence>
<keyword evidence="5 7" id="KW-0508">mRNA splicing</keyword>
<evidence type="ECO:0000256" key="8">
    <source>
        <dbReference type="SAM" id="MobiDB-lite"/>
    </source>
</evidence>
<comment type="subunit">
    <text evidence="7">Associated with the spliceosome.</text>
</comment>
<feature type="compositionally biased region" description="Basic and acidic residues" evidence="8">
    <location>
        <begin position="485"/>
        <end position="503"/>
    </location>
</feature>
<proteinExistence type="inferred from homology"/>
<evidence type="ECO:0000313" key="11">
    <source>
        <dbReference type="Proteomes" id="UP000007799"/>
    </source>
</evidence>
<feature type="compositionally biased region" description="Basic and acidic residues" evidence="8">
    <location>
        <begin position="544"/>
        <end position="609"/>
    </location>
</feature>
<keyword evidence="4 7" id="KW-0747">Spliceosome</keyword>
<dbReference type="KEGG" id="sre:PTSG_09355"/>
<evidence type="ECO:0000256" key="4">
    <source>
        <dbReference type="ARBA" id="ARBA00022728"/>
    </source>
</evidence>
<name>F2UME0_SALR5</name>
<comment type="similarity">
    <text evidence="2 7">Belongs to the SLU7 family.</text>
</comment>
<dbReference type="RefSeq" id="XP_004989612.1">
    <property type="nucleotide sequence ID" value="XM_004989555.1"/>
</dbReference>
<dbReference type="Proteomes" id="UP000007799">
    <property type="component" value="Unassembled WGS sequence"/>
</dbReference>
<comment type="subcellular location">
    <subcellularLocation>
        <location evidence="1 7">Nucleus</location>
    </subcellularLocation>
</comment>
<dbReference type="InParanoid" id="F2UME0"/>
<evidence type="ECO:0000313" key="10">
    <source>
        <dbReference type="EMBL" id="EGD78289.1"/>
    </source>
</evidence>
<comment type="function">
    <text evidence="7">Involved in pre-mRNA splicing.</text>
</comment>
<dbReference type="AlphaFoldDB" id="F2UME0"/>
<dbReference type="GO" id="GO:0030628">
    <property type="term" value="F:pre-mRNA 3'-splice site binding"/>
    <property type="evidence" value="ECO:0007669"/>
    <property type="project" value="UniProtKB-UniRule"/>
</dbReference>
<protein>
    <recommendedName>
        <fullName evidence="7">Pre-mRNA-splicing factor SLU7</fullName>
    </recommendedName>
</protein>
<feature type="compositionally biased region" description="Acidic residues" evidence="8">
    <location>
        <begin position="533"/>
        <end position="543"/>
    </location>
</feature>
<dbReference type="FunCoup" id="F2UME0">
    <property type="interactions" value="2082"/>
</dbReference>
<feature type="compositionally biased region" description="Basic residues" evidence="8">
    <location>
        <begin position="516"/>
        <end position="530"/>
    </location>
</feature>
<gene>
    <name evidence="10" type="ORF">PTSG_09355</name>
</gene>
<dbReference type="GO" id="GO:0005681">
    <property type="term" value="C:spliceosomal complex"/>
    <property type="evidence" value="ECO:0007669"/>
    <property type="project" value="UniProtKB-UniRule"/>
</dbReference>
<keyword evidence="6 7" id="KW-0539">Nucleus</keyword>
<keyword evidence="3 7" id="KW-0507">mRNA processing</keyword>
<dbReference type="EMBL" id="GL832982">
    <property type="protein sequence ID" value="EGD78289.1"/>
    <property type="molecule type" value="Genomic_DNA"/>
</dbReference>
<evidence type="ECO:0000256" key="3">
    <source>
        <dbReference type="ARBA" id="ARBA00022664"/>
    </source>
</evidence>
<evidence type="ECO:0000256" key="2">
    <source>
        <dbReference type="ARBA" id="ARBA00007203"/>
    </source>
</evidence>
<reference evidence="10" key="1">
    <citation type="submission" date="2009-08" db="EMBL/GenBank/DDBJ databases">
        <title>Annotation of Salpingoeca rosetta.</title>
        <authorList>
            <consortium name="The Broad Institute Genome Sequencing Platform"/>
            <person name="Russ C."/>
            <person name="Cuomo C."/>
            <person name="Burger G."/>
            <person name="Gray M.W."/>
            <person name="Holland P.W.H."/>
            <person name="King N."/>
            <person name="Lang F.B.F."/>
            <person name="Roger A.J."/>
            <person name="Ruiz-Trillo I."/>
            <person name="Young S.K."/>
            <person name="Zeng Q."/>
            <person name="Gargeya S."/>
            <person name="Alvarado L."/>
            <person name="Berlin A."/>
            <person name="Chapman S.B."/>
            <person name="Chen Z."/>
            <person name="Freedman E."/>
            <person name="Gellesch M."/>
            <person name="Goldberg J."/>
            <person name="Griggs A."/>
            <person name="Gujja S."/>
            <person name="Heilman E."/>
            <person name="Heiman D."/>
            <person name="Howarth C."/>
            <person name="Mehta T."/>
            <person name="Neiman D."/>
            <person name="Pearson M."/>
            <person name="Roberts A."/>
            <person name="Saif S."/>
            <person name="Shea T."/>
            <person name="Shenoy N."/>
            <person name="Sisk P."/>
            <person name="Stolte C."/>
            <person name="Sykes S."/>
            <person name="White J."/>
            <person name="Yandava C."/>
            <person name="Haas B."/>
            <person name="Nusbaum C."/>
            <person name="Birren B."/>
        </authorList>
    </citation>
    <scope>NUCLEOTIDE SEQUENCE</scope>
    <source>
        <strain evidence="10">ATCC 50818</strain>
    </source>
</reference>
<dbReference type="GO" id="GO:0000398">
    <property type="term" value="P:mRNA splicing, via spliceosome"/>
    <property type="evidence" value="ECO:0007669"/>
    <property type="project" value="UniProtKB-UniRule"/>
</dbReference>
<dbReference type="GeneID" id="16070162"/>
<organism evidence="10 11">
    <name type="scientific">Salpingoeca rosetta (strain ATCC 50818 / BSB-021)</name>
    <dbReference type="NCBI Taxonomy" id="946362"/>
    <lineage>
        <taxon>Eukaryota</taxon>
        <taxon>Choanoflagellata</taxon>
        <taxon>Craspedida</taxon>
        <taxon>Salpingoecidae</taxon>
        <taxon>Salpingoeca</taxon>
    </lineage>
</organism>
<feature type="compositionally biased region" description="Low complexity" evidence="8">
    <location>
        <begin position="470"/>
        <end position="482"/>
    </location>
</feature>
<dbReference type="InterPro" id="IPR021715">
    <property type="entry name" value="Slu7_dom"/>
</dbReference>
<evidence type="ECO:0000256" key="6">
    <source>
        <dbReference type="ARBA" id="ARBA00023242"/>
    </source>
</evidence>
<keyword evidence="11" id="KW-1185">Reference proteome</keyword>
<feature type="compositionally biased region" description="Basic and acidic residues" evidence="8">
    <location>
        <begin position="10"/>
        <end position="25"/>
    </location>
</feature>
<dbReference type="STRING" id="946362.F2UME0"/>
<feature type="region of interest" description="Disordered" evidence="8">
    <location>
        <begin position="1"/>
        <end position="42"/>
    </location>
</feature>
<dbReference type="OMA" id="KYAWESQ"/>
<sequence length="615" mass="70521">MSNATRKIKTREEIRKEKELDEARKRGTIPAEVDEEGRDINPHIPQYIKDAPWYYKTDKPTLRHQRVQDDKKQKVDDIHKTLRKGIIRGKTATRYRKGACQNCGSLSHTKKECVYRPRRVGARFTGQDIAPDEYIPSDSAVTFDGKRDRWASYDVRHHQKVIDEFEKVEREKRRLQAEKLRNEAEEKKKAREANAGEGGGDSSSSSDDDDDDDDDEDDEKDELKYADSAEMAGSKVDTKRRITVRNLRIREDTAKYLLNLDPNSAHYDPKTRSMRANPLAHLGVPEKDLPYAGDNFVRYSGDVPKVAEKQVFAWDAANKGAELHLQADPTKAELMHKQFKVKKANFQEDQRKSILEKYGGETHLKAPPKELLMAQTEHYVEYSQTGRVIKGKEKPKVLSRYEEDVYPGNHKSIWGSYWVDGKWGYACCHSTERNSYCTGEAGRRARKAKPTDLLAAKMDAGEKVGGSGSGDTTTATTTTTASDETESKSLVDLHQERQRRDGGDEADGSSSSSSKDKKKKKKKKHKKKRSKDSDDDDDLDDEMAAARKKEKRIQELIDKQKRADEANTRYLQMDERDRPFNSAREDYKEVTEEEMEAYRRGRQRTEDPMAHFLSK</sequence>
<dbReference type="InterPro" id="IPR039974">
    <property type="entry name" value="Splicing_factor_SLU7"/>
</dbReference>
<evidence type="ECO:0000259" key="9">
    <source>
        <dbReference type="Pfam" id="PF11708"/>
    </source>
</evidence>
<feature type="domain" description="Pre-mRNA-splicing factor SLU7" evidence="9">
    <location>
        <begin position="142"/>
        <end position="416"/>
    </location>
</feature>
<dbReference type="PANTHER" id="PTHR12942">
    <property type="entry name" value="STEP II SPLICING FACTOR SLU7"/>
    <property type="match status" value="1"/>
</dbReference>
<dbReference type="eggNOG" id="KOG2560">
    <property type="taxonomic scope" value="Eukaryota"/>
</dbReference>